<dbReference type="GO" id="GO:0004888">
    <property type="term" value="F:transmembrane signaling receptor activity"/>
    <property type="evidence" value="ECO:0007669"/>
    <property type="project" value="InterPro"/>
</dbReference>
<protein>
    <submittedName>
        <fullName evidence="8">Chemotaxis protein</fullName>
    </submittedName>
</protein>
<comment type="subcellular location">
    <subcellularLocation>
        <location evidence="1">Membrane</location>
    </subcellularLocation>
</comment>
<feature type="domain" description="Methyl-accepting transducer" evidence="6">
    <location>
        <begin position="431"/>
        <end position="660"/>
    </location>
</feature>
<dbReference type="PROSITE" id="PS50885">
    <property type="entry name" value="HAMP"/>
    <property type="match status" value="2"/>
</dbReference>
<keyword evidence="5" id="KW-0812">Transmembrane</keyword>
<dbReference type="InterPro" id="IPR004089">
    <property type="entry name" value="MCPsignal_dom"/>
</dbReference>
<dbReference type="InterPro" id="IPR003660">
    <property type="entry name" value="HAMP_dom"/>
</dbReference>
<evidence type="ECO:0000256" key="4">
    <source>
        <dbReference type="PROSITE-ProRule" id="PRU00284"/>
    </source>
</evidence>
<evidence type="ECO:0000313" key="9">
    <source>
        <dbReference type="Proteomes" id="UP000444174"/>
    </source>
</evidence>
<dbReference type="Pfam" id="PF00015">
    <property type="entry name" value="MCPsignal"/>
    <property type="match status" value="1"/>
</dbReference>
<dbReference type="AlphaFoldDB" id="A0A843YLC5"/>
<keyword evidence="2" id="KW-0145">Chemotaxis</keyword>
<proteinExistence type="inferred from homology"/>
<keyword evidence="5" id="KW-0472">Membrane</keyword>
<dbReference type="InterPro" id="IPR004090">
    <property type="entry name" value="Chemotax_Me-accpt_rcpt"/>
</dbReference>
<evidence type="ECO:0000256" key="5">
    <source>
        <dbReference type="SAM" id="Phobius"/>
    </source>
</evidence>
<evidence type="ECO:0000313" key="8">
    <source>
        <dbReference type="EMBL" id="MQQ09487.1"/>
    </source>
</evidence>
<keyword evidence="9" id="KW-1185">Reference proteome</keyword>
<dbReference type="PROSITE" id="PS50111">
    <property type="entry name" value="CHEMOTAXIS_TRANSDUC_2"/>
    <property type="match status" value="1"/>
</dbReference>
<dbReference type="GO" id="GO:0007165">
    <property type="term" value="P:signal transduction"/>
    <property type="evidence" value="ECO:0007669"/>
    <property type="project" value="UniProtKB-KW"/>
</dbReference>
<dbReference type="PANTHER" id="PTHR43531:SF11">
    <property type="entry name" value="METHYL-ACCEPTING CHEMOTAXIS PROTEIN 3"/>
    <property type="match status" value="1"/>
</dbReference>
<name>A0A843YLC5_9RHOB</name>
<dbReference type="SMART" id="SM00283">
    <property type="entry name" value="MA"/>
    <property type="match status" value="1"/>
</dbReference>
<dbReference type="InterPro" id="IPR013587">
    <property type="entry name" value="Nitrate/nitrite_sensing"/>
</dbReference>
<feature type="domain" description="HAMP" evidence="7">
    <location>
        <begin position="374"/>
        <end position="426"/>
    </location>
</feature>
<feature type="domain" description="HAMP" evidence="7">
    <location>
        <begin position="314"/>
        <end position="367"/>
    </location>
</feature>
<evidence type="ECO:0000259" key="7">
    <source>
        <dbReference type="PROSITE" id="PS50885"/>
    </source>
</evidence>
<comment type="caution">
    <text evidence="8">The sequence shown here is derived from an EMBL/GenBank/DDBJ whole genome shotgun (WGS) entry which is preliminary data.</text>
</comment>
<keyword evidence="5" id="KW-1133">Transmembrane helix</keyword>
<dbReference type="Pfam" id="PF08376">
    <property type="entry name" value="NIT"/>
    <property type="match status" value="1"/>
</dbReference>
<dbReference type="FunFam" id="1.10.287.950:FF:000001">
    <property type="entry name" value="Methyl-accepting chemotaxis sensory transducer"/>
    <property type="match status" value="1"/>
</dbReference>
<dbReference type="Gene3D" id="6.10.340.10">
    <property type="match status" value="1"/>
</dbReference>
<evidence type="ECO:0000259" key="6">
    <source>
        <dbReference type="PROSITE" id="PS50111"/>
    </source>
</evidence>
<comment type="similarity">
    <text evidence="3">Belongs to the methyl-accepting chemotaxis (MCP) protein family.</text>
</comment>
<evidence type="ECO:0000256" key="3">
    <source>
        <dbReference type="ARBA" id="ARBA00029447"/>
    </source>
</evidence>
<evidence type="ECO:0000256" key="1">
    <source>
        <dbReference type="ARBA" id="ARBA00004370"/>
    </source>
</evidence>
<dbReference type="EMBL" id="WIBF01000008">
    <property type="protein sequence ID" value="MQQ09487.1"/>
    <property type="molecule type" value="Genomic_DNA"/>
</dbReference>
<gene>
    <name evidence="8" type="ORF">GFB49_13545</name>
</gene>
<dbReference type="Proteomes" id="UP000444174">
    <property type="component" value="Unassembled WGS sequence"/>
</dbReference>
<dbReference type="InterPro" id="IPR051310">
    <property type="entry name" value="MCP_chemotaxis"/>
</dbReference>
<dbReference type="SUPFAM" id="SSF58104">
    <property type="entry name" value="Methyl-accepting chemotaxis protein (MCP) signaling domain"/>
    <property type="match status" value="1"/>
</dbReference>
<reference evidence="8 9" key="1">
    <citation type="submission" date="2019-10" db="EMBL/GenBank/DDBJ databases">
        <title>Epibacterium sp. nov., isolated from seawater.</title>
        <authorList>
            <person name="Zhang X."/>
            <person name="Li N."/>
        </authorList>
    </citation>
    <scope>NUCLEOTIDE SEQUENCE [LARGE SCALE GENOMIC DNA]</scope>
    <source>
        <strain evidence="8 9">SM1979</strain>
    </source>
</reference>
<dbReference type="CDD" id="cd11386">
    <property type="entry name" value="MCP_signal"/>
    <property type="match status" value="1"/>
</dbReference>
<evidence type="ECO:0000256" key="2">
    <source>
        <dbReference type="ARBA" id="ARBA00022500"/>
    </source>
</evidence>
<dbReference type="SMART" id="SM00304">
    <property type="entry name" value="HAMP"/>
    <property type="match status" value="2"/>
</dbReference>
<organism evidence="8 9">
    <name type="scientific">Tritonibacter litoralis</name>
    <dbReference type="NCBI Taxonomy" id="2662264"/>
    <lineage>
        <taxon>Bacteria</taxon>
        <taxon>Pseudomonadati</taxon>
        <taxon>Pseudomonadota</taxon>
        <taxon>Alphaproteobacteria</taxon>
        <taxon>Rhodobacterales</taxon>
        <taxon>Paracoccaceae</taxon>
        <taxon>Tritonibacter</taxon>
    </lineage>
</organism>
<accession>A0A843YLC5</accession>
<dbReference type="PANTHER" id="PTHR43531">
    <property type="entry name" value="PROTEIN ICFG"/>
    <property type="match status" value="1"/>
</dbReference>
<feature type="transmembrane region" description="Helical" evidence="5">
    <location>
        <begin position="286"/>
        <end position="310"/>
    </location>
</feature>
<dbReference type="GO" id="GO:0016020">
    <property type="term" value="C:membrane"/>
    <property type="evidence" value="ECO:0007669"/>
    <property type="project" value="UniProtKB-SubCell"/>
</dbReference>
<keyword evidence="4" id="KW-0807">Transducer</keyword>
<sequence length="691" mass="74654">MLMMTLRNFVLLLIAVPTFALLMIGGLKAFGDFADLRNANKTLHTTEEALLIADLVHYLQVERGLSVRYLKKESPELKAELDKTRGKVDEDFRLTHELAQNILRSNMELSVMRDQVDRGAIEAREIKQAFSKAITALLDESAAELLHQSNSELVNISSGVVALDLAKEAAGKQRAAGVAVFTEGGGDLKDYHDFVAYGAAEFEQLHRAQAVLSEYLPGLDLEARAVEIGLKDVIYRVDTEGPALDRPYMSAEEWFALSTEWVNYLHDVEVDMADILITKATKAKKAALTGLIFDSVLIFLSAFACLGLGFKLLRTFNTQMDTVQGDLDRLARKEFDFRPAYVDAQTEMGQLSRSMDTTRVALKEAEEILVAKERDRKLVISELDTQLGRMSNRDLNCIITSDFPTEYAALRDSFNSTVRTLASSLQQVVQASTSIQSGATEVSQAADDLSHRTESQAATLEETAAALEQLSVSVASSAEGARRVEGIMVDARQEAENSGVVVQDAVTAMHEIEQSSDQIVKIIGVIDDITFQTNLLALNAGVEAARAGEAGRGFAVVASEVRALALRSAEAATEIKELIGESSNQVRQGVDLVGRAGEALNNIVGQVNHISELVTDIATGASEQSTGLNEINVGVTQLDQVTQQNAAMVEETTAAGHLLASDASGLSEMVQGFKLPSDATVGQSGLAQQAA</sequence>
<dbReference type="GO" id="GO:0006935">
    <property type="term" value="P:chemotaxis"/>
    <property type="evidence" value="ECO:0007669"/>
    <property type="project" value="UniProtKB-KW"/>
</dbReference>
<dbReference type="PRINTS" id="PR00260">
    <property type="entry name" value="CHEMTRNSDUCR"/>
</dbReference>
<dbReference type="Gene3D" id="1.10.287.950">
    <property type="entry name" value="Methyl-accepting chemotaxis protein"/>
    <property type="match status" value="1"/>
</dbReference>